<dbReference type="InterPro" id="IPR029058">
    <property type="entry name" value="AB_hydrolase_fold"/>
</dbReference>
<evidence type="ECO:0000256" key="5">
    <source>
        <dbReference type="RuleBase" id="RU361235"/>
    </source>
</evidence>
<evidence type="ECO:0000256" key="2">
    <source>
        <dbReference type="ARBA" id="ARBA00022801"/>
    </source>
</evidence>
<dbReference type="AlphaFoldDB" id="A0A089LKB4"/>
<proteinExistence type="inferred from homology"/>
<reference evidence="7" key="1">
    <citation type="submission" date="2014-08" db="EMBL/GenBank/DDBJ databases">
        <title>Comparative genomics of the Paenibacillus odorifer group.</title>
        <authorList>
            <person name="den Bakker H.C."/>
            <person name="Tsai Y.-C.Y.-C."/>
            <person name="Martin N."/>
            <person name="Korlach J."/>
            <person name="Wiedmann M."/>
        </authorList>
    </citation>
    <scope>NUCLEOTIDE SEQUENCE [LARGE SCALE GENOMIC DNA]</scope>
    <source>
        <strain evidence="7">DSM 13188</strain>
    </source>
</reference>
<dbReference type="GO" id="GO:0004104">
    <property type="term" value="F:cholinesterase activity"/>
    <property type="evidence" value="ECO:0007669"/>
    <property type="project" value="InterPro"/>
</dbReference>
<dbReference type="Gene3D" id="3.40.50.1820">
    <property type="entry name" value="alpha/beta hydrolase"/>
    <property type="match status" value="1"/>
</dbReference>
<dbReference type="InterPro" id="IPR050654">
    <property type="entry name" value="AChE-related_enzymes"/>
</dbReference>
<dbReference type="PANTHER" id="PTHR43918:SF4">
    <property type="entry name" value="CARBOXYLIC ESTER HYDROLASE"/>
    <property type="match status" value="1"/>
</dbReference>
<dbReference type="Pfam" id="PF00135">
    <property type="entry name" value="COesterase"/>
    <property type="match status" value="1"/>
</dbReference>
<dbReference type="KEGG" id="pbd:PBOR_23660"/>
<dbReference type="PRINTS" id="PR00878">
    <property type="entry name" value="CHOLNESTRASE"/>
</dbReference>
<dbReference type="PROSITE" id="PS00941">
    <property type="entry name" value="CARBOXYLESTERASE_B_2"/>
    <property type="match status" value="1"/>
</dbReference>
<feature type="active site" description="Charge relay system" evidence="4">
    <location>
        <position position="403"/>
    </location>
</feature>
<gene>
    <name evidence="7" type="ORF">PBOR_23660</name>
</gene>
<feature type="active site" description="Acyl-ester intermediate" evidence="4">
    <location>
        <position position="191"/>
    </location>
</feature>
<dbReference type="InterPro" id="IPR002018">
    <property type="entry name" value="CarbesteraseB"/>
</dbReference>
<evidence type="ECO:0000259" key="6">
    <source>
        <dbReference type="Pfam" id="PF00135"/>
    </source>
</evidence>
<dbReference type="Proteomes" id="UP000029518">
    <property type="component" value="Chromosome"/>
</dbReference>
<evidence type="ECO:0000256" key="1">
    <source>
        <dbReference type="ARBA" id="ARBA00005964"/>
    </source>
</evidence>
<sequence length="492" mass="53158">MTGQLVTTAYGQLQGEQSGGVNVWRGIPFAAPPVGELRFRAPQAPEPWSGVREAKEFSPVSLQPVSTSGTRFGGLNPAYSEDCLYLNVWSPAAEQDQALPVMVWIHGGTFVTGAGSQPMFDGARMAASGNVVLVTVNYRLGPLGFLHLSPMGAGLGSNLGLLDQIAALEWVRENIAAFGGDPGNVTVFGESAGSMSIAALLAMPAAKRLFSRAIMESGAGQCLSGQQGEQIAAAFLAELGLQPGGDTQLLHTLPAQQIMEAAGRMAYKLSGNSLSMYFQPVIEPLTLPVEPAQAVRDGAASGIPLLIGTNLHEGNLFFREGQAGESFDRSLKSLELLMGIEDLSELTSDYSKTWEGQAEVLTDLFFWASSIAFAEKQRDHAPVWMYRFDWTVSGHPLLEKAIHGAEILYVFNNLPLLKQYGLAVTPEMEGVAEAMQRAWTTFAHRGDPSAPELAWPQYTPEKRATLLFDQVSRVVEDPDGEKRRRIFEHYAG</sequence>
<dbReference type="PANTHER" id="PTHR43918">
    <property type="entry name" value="ACETYLCHOLINESTERASE"/>
    <property type="match status" value="1"/>
</dbReference>
<dbReference type="PROSITE" id="PS00122">
    <property type="entry name" value="CARBOXYLESTERASE_B_1"/>
    <property type="match status" value="1"/>
</dbReference>
<accession>A0A089LKB4</accession>
<dbReference type="HOGENOM" id="CLU_006586_16_4_9"/>
<comment type="similarity">
    <text evidence="1 5">Belongs to the type-B carboxylesterase/lipase family.</text>
</comment>
<dbReference type="OrthoDB" id="9775851at2"/>
<keyword evidence="8" id="KW-1185">Reference proteome</keyword>
<dbReference type="EMBL" id="CP009285">
    <property type="protein sequence ID" value="AIQ59613.1"/>
    <property type="molecule type" value="Genomic_DNA"/>
</dbReference>
<dbReference type="InterPro" id="IPR019819">
    <property type="entry name" value="Carboxylesterase_B_CS"/>
</dbReference>
<dbReference type="RefSeq" id="WP_042215642.1">
    <property type="nucleotide sequence ID" value="NZ_CP009285.1"/>
</dbReference>
<keyword evidence="3" id="KW-1015">Disulfide bond</keyword>
<dbReference type="InterPro" id="IPR019826">
    <property type="entry name" value="Carboxylesterase_B_AS"/>
</dbReference>
<dbReference type="ESTHER" id="9bacl-a0a089lkb4">
    <property type="family name" value="Carb_B_Bacteria"/>
</dbReference>
<dbReference type="InterPro" id="IPR000997">
    <property type="entry name" value="Cholinesterase"/>
</dbReference>
<organism evidence="7 8">
    <name type="scientific">Paenibacillus borealis</name>
    <dbReference type="NCBI Taxonomy" id="160799"/>
    <lineage>
        <taxon>Bacteria</taxon>
        <taxon>Bacillati</taxon>
        <taxon>Bacillota</taxon>
        <taxon>Bacilli</taxon>
        <taxon>Bacillales</taxon>
        <taxon>Paenibacillaceae</taxon>
        <taxon>Paenibacillus</taxon>
    </lineage>
</organism>
<keyword evidence="2 5" id="KW-0378">Hydrolase</keyword>
<evidence type="ECO:0000256" key="3">
    <source>
        <dbReference type="ARBA" id="ARBA00023157"/>
    </source>
</evidence>
<dbReference type="EC" id="3.1.1.-" evidence="5"/>
<feature type="active site" description="Charge relay system" evidence="4">
    <location>
        <position position="313"/>
    </location>
</feature>
<dbReference type="SUPFAM" id="SSF53474">
    <property type="entry name" value="alpha/beta-Hydrolases"/>
    <property type="match status" value="1"/>
</dbReference>
<evidence type="ECO:0000256" key="4">
    <source>
        <dbReference type="PIRSR" id="PIRSR600997-1"/>
    </source>
</evidence>
<name>A0A089LKB4_PAEBO</name>
<feature type="domain" description="Carboxylesterase type B" evidence="6">
    <location>
        <begin position="4"/>
        <end position="472"/>
    </location>
</feature>
<evidence type="ECO:0000313" key="7">
    <source>
        <dbReference type="EMBL" id="AIQ59613.1"/>
    </source>
</evidence>
<evidence type="ECO:0000313" key="8">
    <source>
        <dbReference type="Proteomes" id="UP000029518"/>
    </source>
</evidence>
<protein>
    <recommendedName>
        <fullName evidence="5">Carboxylic ester hydrolase</fullName>
        <ecNumber evidence="5">3.1.1.-</ecNumber>
    </recommendedName>
</protein>